<evidence type="ECO:0000256" key="4">
    <source>
        <dbReference type="ARBA" id="ARBA00023004"/>
    </source>
</evidence>
<dbReference type="PANTHER" id="PTHR43255">
    <property type="entry name" value="IRON-SULFUR-BINDING OXIDOREDUCTASE FADF-RELATED-RELATED"/>
    <property type="match status" value="1"/>
</dbReference>
<dbReference type="GO" id="GO:0046872">
    <property type="term" value="F:metal ion binding"/>
    <property type="evidence" value="ECO:0007669"/>
    <property type="project" value="UniProtKB-KW"/>
</dbReference>
<keyword evidence="5" id="KW-0411">Iron-sulfur</keyword>
<dbReference type="InterPro" id="IPR051460">
    <property type="entry name" value="HdrC_iron-sulfur_subunit"/>
</dbReference>
<organism evidence="8 9">
    <name type="scientific">Terriglobus albidus</name>
    <dbReference type="NCBI Taxonomy" id="1592106"/>
    <lineage>
        <taxon>Bacteria</taxon>
        <taxon>Pseudomonadati</taxon>
        <taxon>Acidobacteriota</taxon>
        <taxon>Terriglobia</taxon>
        <taxon>Terriglobales</taxon>
        <taxon>Acidobacteriaceae</taxon>
        <taxon>Terriglobus</taxon>
    </lineage>
</organism>
<gene>
    <name evidence="8" type="ORF">FTW19_09460</name>
</gene>
<dbReference type="AlphaFoldDB" id="A0A5B9E7F9"/>
<feature type="domain" description="4Fe-4S ferredoxin-type" evidence="7">
    <location>
        <begin position="312"/>
        <end position="343"/>
    </location>
</feature>
<keyword evidence="6" id="KW-0472">Membrane</keyword>
<sequence>MNNALTAHALSLVFRYAEPESFSMLERVLFAVLIVLSLGGFFWRFSSVLRDILTARKDPDFRLAPIGKRIWDFFWEVLCQAKVIRERPLPGLAHAFVFWGFLAFAVVSLNHFAAGFGLSFLSPASWIGSFYFWFAAIFALLVGVSIAGLFIRRFFVRPIWLGRKVSYESGFIALLIFALMATYLAAFAVPAASFAARGLWWAHALCILIFLPLIPHTKHLHLVLSPITVFLSRGEFSRIPPLAGDEDFGLVTGKDVTQLVALQAYSCVECGRCTEHCPASNTGKVLNPKEIILGVRSYLNDLGPHAEEPLLGKYNSQEAAFQCTTCGACEYQCPVGIEHLPVIIGLRRGAVNTGAWEDDYGTKLFLALERNGNALGMSATERDKFIKKQELPIFDGSQEYCLWLGCMGAFDPQGREIIASFAKVMNYLGTSFGVLKKERCTGDPVRRLGNDLIFQQLAEQNLEIMKQQKVTRIVTICPHCVRTIAKDWKDYGASPEVEHHSEFMARFQDKLPKSSGPDIVYHDPCYLGRYRGSYDQPREVLARSGRVIDPPRARERSFCCGAGGGLAFLGEEAGNARVSHVRAKELAATGASIVGAACPFCNTMFRDALAATSDAPPQLLDIAQIAAQSISNATKSSNGVQNA</sequence>
<dbReference type="Pfam" id="PF02754">
    <property type="entry name" value="CCG"/>
    <property type="match status" value="2"/>
</dbReference>
<dbReference type="OrthoDB" id="9794954at2"/>
<evidence type="ECO:0000259" key="7">
    <source>
        <dbReference type="PROSITE" id="PS51379"/>
    </source>
</evidence>
<proteinExistence type="predicted"/>
<evidence type="ECO:0000313" key="9">
    <source>
        <dbReference type="Proteomes" id="UP000321820"/>
    </source>
</evidence>
<accession>A0A5B9E7F9</accession>
<dbReference type="InterPro" id="IPR009051">
    <property type="entry name" value="Helical_ferredxn"/>
</dbReference>
<dbReference type="GO" id="GO:0051539">
    <property type="term" value="F:4 iron, 4 sulfur cluster binding"/>
    <property type="evidence" value="ECO:0007669"/>
    <property type="project" value="UniProtKB-KW"/>
</dbReference>
<feature type="transmembrane region" description="Helical" evidence="6">
    <location>
        <begin position="92"/>
        <end position="118"/>
    </location>
</feature>
<dbReference type="InterPro" id="IPR036197">
    <property type="entry name" value="NarG-like_sf"/>
</dbReference>
<dbReference type="GO" id="GO:0005886">
    <property type="term" value="C:plasma membrane"/>
    <property type="evidence" value="ECO:0007669"/>
    <property type="project" value="TreeGrafter"/>
</dbReference>
<dbReference type="EMBL" id="CP042806">
    <property type="protein sequence ID" value="QEE28203.1"/>
    <property type="molecule type" value="Genomic_DNA"/>
</dbReference>
<feature type="transmembrane region" description="Helical" evidence="6">
    <location>
        <begin position="29"/>
        <end position="46"/>
    </location>
</feature>
<keyword evidence="4" id="KW-0408">Iron</keyword>
<evidence type="ECO:0000256" key="5">
    <source>
        <dbReference type="ARBA" id="ARBA00023014"/>
    </source>
</evidence>
<name>A0A5B9E7F9_9BACT</name>
<feature type="transmembrane region" description="Helical" evidence="6">
    <location>
        <begin position="171"/>
        <end position="192"/>
    </location>
</feature>
<protein>
    <submittedName>
        <fullName evidence="8">4Fe-4S dicluster domain-containing protein</fullName>
    </submittedName>
</protein>
<dbReference type="RefSeq" id="WP_147647393.1">
    <property type="nucleotide sequence ID" value="NZ_CP042806.1"/>
</dbReference>
<feature type="domain" description="4Fe-4S ferredoxin-type" evidence="7">
    <location>
        <begin position="258"/>
        <end position="288"/>
    </location>
</feature>
<evidence type="ECO:0000256" key="2">
    <source>
        <dbReference type="ARBA" id="ARBA00022723"/>
    </source>
</evidence>
<dbReference type="PANTHER" id="PTHR43255:SF1">
    <property type="entry name" value="IRON-SULFUR-BINDING OXIDOREDUCTASE FADF-RELATED"/>
    <property type="match status" value="1"/>
</dbReference>
<keyword evidence="9" id="KW-1185">Reference proteome</keyword>
<dbReference type="Gene3D" id="1.20.950.20">
    <property type="entry name" value="Transmembrane di-heme cytochromes, Chain C"/>
    <property type="match status" value="1"/>
</dbReference>
<keyword evidence="6" id="KW-0812">Transmembrane</keyword>
<dbReference type="KEGG" id="talb:FTW19_09460"/>
<dbReference type="PROSITE" id="PS51379">
    <property type="entry name" value="4FE4S_FER_2"/>
    <property type="match status" value="2"/>
</dbReference>
<dbReference type="InterPro" id="IPR004017">
    <property type="entry name" value="Cys_rich_dom"/>
</dbReference>
<evidence type="ECO:0000313" key="8">
    <source>
        <dbReference type="EMBL" id="QEE28203.1"/>
    </source>
</evidence>
<keyword evidence="1" id="KW-0004">4Fe-4S</keyword>
<evidence type="ECO:0000256" key="1">
    <source>
        <dbReference type="ARBA" id="ARBA00022485"/>
    </source>
</evidence>
<dbReference type="Pfam" id="PF13183">
    <property type="entry name" value="Fer4_8"/>
    <property type="match status" value="1"/>
</dbReference>
<dbReference type="Proteomes" id="UP000321820">
    <property type="component" value="Chromosome"/>
</dbReference>
<keyword evidence="6" id="KW-1133">Transmembrane helix</keyword>
<dbReference type="SUPFAM" id="SSF46548">
    <property type="entry name" value="alpha-helical ferredoxin"/>
    <property type="match status" value="1"/>
</dbReference>
<dbReference type="Gene3D" id="1.10.1060.10">
    <property type="entry name" value="Alpha-helical ferredoxin"/>
    <property type="match status" value="1"/>
</dbReference>
<dbReference type="InterPro" id="IPR017900">
    <property type="entry name" value="4Fe4S_Fe_S_CS"/>
</dbReference>
<keyword evidence="3" id="KW-0560">Oxidoreductase</keyword>
<dbReference type="InterPro" id="IPR017896">
    <property type="entry name" value="4Fe4S_Fe-S-bd"/>
</dbReference>
<dbReference type="SUPFAM" id="SSF103501">
    <property type="entry name" value="Respiratory nitrate reductase 1 gamma chain"/>
    <property type="match status" value="1"/>
</dbReference>
<dbReference type="GO" id="GO:0016491">
    <property type="term" value="F:oxidoreductase activity"/>
    <property type="evidence" value="ECO:0007669"/>
    <property type="project" value="UniProtKB-KW"/>
</dbReference>
<reference evidence="8 9" key="1">
    <citation type="submission" date="2019-08" db="EMBL/GenBank/DDBJ databases">
        <title>Complete genome sequence of Terriglobus albidus strain ORNL.</title>
        <authorList>
            <person name="Podar M."/>
        </authorList>
    </citation>
    <scope>NUCLEOTIDE SEQUENCE [LARGE SCALE GENOMIC DNA]</scope>
    <source>
        <strain evidence="8 9">ORNL</strain>
    </source>
</reference>
<feature type="transmembrane region" description="Helical" evidence="6">
    <location>
        <begin position="130"/>
        <end position="151"/>
    </location>
</feature>
<keyword evidence="2" id="KW-0479">Metal-binding</keyword>
<evidence type="ECO:0000256" key="3">
    <source>
        <dbReference type="ARBA" id="ARBA00023002"/>
    </source>
</evidence>
<evidence type="ECO:0000256" key="6">
    <source>
        <dbReference type="SAM" id="Phobius"/>
    </source>
</evidence>
<dbReference type="PROSITE" id="PS00198">
    <property type="entry name" value="4FE4S_FER_1"/>
    <property type="match status" value="1"/>
</dbReference>